<dbReference type="Proteomes" id="UP000515163">
    <property type="component" value="Unplaced"/>
</dbReference>
<dbReference type="KEGG" id="aten:116287462"/>
<dbReference type="Pfam" id="PF00024">
    <property type="entry name" value="PAN_1"/>
    <property type="match status" value="1"/>
</dbReference>
<dbReference type="PROSITE" id="PS50948">
    <property type="entry name" value="PAN"/>
    <property type="match status" value="1"/>
</dbReference>
<feature type="disulfide bond" evidence="2">
    <location>
        <begin position="97"/>
        <end position="114"/>
    </location>
</feature>
<name>A0A6P8HBE1_ACTTE</name>
<dbReference type="SUPFAM" id="SSF57196">
    <property type="entry name" value="EGF/Laminin"/>
    <property type="match status" value="1"/>
</dbReference>
<comment type="similarity">
    <text evidence="1">Belongs to the EGF domain peptide family.</text>
</comment>
<evidence type="ECO:0000313" key="6">
    <source>
        <dbReference type="RefSeq" id="XP_031550002.1"/>
    </source>
</evidence>
<dbReference type="AlphaFoldDB" id="A0A6P8HBE1"/>
<keyword evidence="2" id="KW-1015">Disulfide bond</keyword>
<dbReference type="InterPro" id="IPR000742">
    <property type="entry name" value="EGF"/>
</dbReference>
<accession>A0A6P8HBE1</accession>
<evidence type="ECO:0000313" key="5">
    <source>
        <dbReference type="Proteomes" id="UP000515163"/>
    </source>
</evidence>
<dbReference type="PROSITE" id="PS50026">
    <property type="entry name" value="EGF_3"/>
    <property type="match status" value="1"/>
</dbReference>
<evidence type="ECO:0000256" key="1">
    <source>
        <dbReference type="ARBA" id="ARBA00006373"/>
    </source>
</evidence>
<feature type="disulfide bond" evidence="2">
    <location>
        <begin position="116"/>
        <end position="125"/>
    </location>
</feature>
<organism evidence="5 6">
    <name type="scientific">Actinia tenebrosa</name>
    <name type="common">Australian red waratah sea anemone</name>
    <dbReference type="NCBI Taxonomy" id="6105"/>
    <lineage>
        <taxon>Eukaryota</taxon>
        <taxon>Metazoa</taxon>
        <taxon>Cnidaria</taxon>
        <taxon>Anthozoa</taxon>
        <taxon>Hexacorallia</taxon>
        <taxon>Actiniaria</taxon>
        <taxon>Actiniidae</taxon>
        <taxon>Actinia</taxon>
    </lineage>
</organism>
<dbReference type="InParanoid" id="A0A6P8HBE1"/>
<sequence length="370" mass="41308">MRDPETGLNFAVFNKHEHKYLNVTPFSVISVKNPKICQVTCVGNRKCLSFNLEVKQNGERRRCELFSTDIFNSSQHFISDANFVHFSIKSSCDPIPCENGGTCVPFYTNNTHVCQCTSAYNGSACENLLIKNCEDTEESGICNVNNANGKVLQVYRHVTKDYNWTLIARFSNKDNKNWLQSGGPWWYDTLAAHGSTTDPSINEDMVSPALWSLQGREIKLTRSNDYFHTPLLQTVSNCMDSHTFRSMITSYGNFRTTTWANSKCLARCNVAYSGDYLSVIGFSWANCSGTIQDSQKIGFWCGGNEGNYDGSVMMIGGGGDGCNRADHGIAITEENKPKFGEGCDFGDYTSSIGHCSPDSKYYAINLWIRE</sequence>
<feature type="domain" description="Apple" evidence="4">
    <location>
        <begin position="6"/>
        <end position="92"/>
    </location>
</feature>
<evidence type="ECO:0000256" key="2">
    <source>
        <dbReference type="PROSITE-ProRule" id="PRU00076"/>
    </source>
</evidence>
<feature type="domain" description="EGF-like" evidence="3">
    <location>
        <begin position="88"/>
        <end position="126"/>
    </location>
</feature>
<dbReference type="GeneID" id="116287462"/>
<comment type="caution">
    <text evidence="2">Lacks conserved residue(s) required for the propagation of feature annotation.</text>
</comment>
<protein>
    <submittedName>
        <fullName evidence="6">Uncharacterized protein LOC116287462</fullName>
    </submittedName>
</protein>
<proteinExistence type="inferred from homology"/>
<keyword evidence="2" id="KW-0245">EGF-like domain</keyword>
<dbReference type="InterPro" id="IPR003609">
    <property type="entry name" value="Pan_app"/>
</dbReference>
<dbReference type="OrthoDB" id="5980106at2759"/>
<dbReference type="Gene3D" id="2.10.25.10">
    <property type="entry name" value="Laminin"/>
    <property type="match status" value="1"/>
</dbReference>
<evidence type="ECO:0000259" key="3">
    <source>
        <dbReference type="PROSITE" id="PS50026"/>
    </source>
</evidence>
<gene>
    <name evidence="6" type="primary">LOC116287462</name>
</gene>
<reference evidence="6" key="1">
    <citation type="submission" date="2025-08" db="UniProtKB">
        <authorList>
            <consortium name="RefSeq"/>
        </authorList>
    </citation>
    <scope>IDENTIFICATION</scope>
    <source>
        <tissue evidence="6">Tentacle</tissue>
    </source>
</reference>
<evidence type="ECO:0000259" key="4">
    <source>
        <dbReference type="PROSITE" id="PS50948"/>
    </source>
</evidence>
<keyword evidence="5" id="KW-1185">Reference proteome</keyword>
<dbReference type="PROSITE" id="PS00022">
    <property type="entry name" value="EGF_1"/>
    <property type="match status" value="1"/>
</dbReference>
<dbReference type="RefSeq" id="XP_031550002.1">
    <property type="nucleotide sequence ID" value="XM_031694142.1"/>
</dbReference>